<dbReference type="EMBL" id="JBBNAG010000009">
    <property type="protein sequence ID" value="KAK9104366.1"/>
    <property type="molecule type" value="Genomic_DNA"/>
</dbReference>
<dbReference type="GO" id="GO:0020037">
    <property type="term" value="F:heme binding"/>
    <property type="evidence" value="ECO:0007669"/>
    <property type="project" value="InterPro"/>
</dbReference>
<dbReference type="InterPro" id="IPR002401">
    <property type="entry name" value="Cyt_P450_E_grp-I"/>
</dbReference>
<dbReference type="InterPro" id="IPR036396">
    <property type="entry name" value="Cyt_P450_sf"/>
</dbReference>
<keyword evidence="2 3" id="KW-0408">Iron</keyword>
<evidence type="ECO:0008006" key="8">
    <source>
        <dbReference type="Google" id="ProtNLM"/>
    </source>
</evidence>
<dbReference type="Gene3D" id="1.10.630.10">
    <property type="entry name" value="Cytochrome P450"/>
    <property type="match status" value="1"/>
</dbReference>
<keyword evidence="7" id="KW-1185">Reference proteome</keyword>
<name>A0AAP0F472_9MAGN</name>
<dbReference type="GO" id="GO:0044550">
    <property type="term" value="P:secondary metabolite biosynthetic process"/>
    <property type="evidence" value="ECO:0007669"/>
    <property type="project" value="UniProtKB-ARBA"/>
</dbReference>
<evidence type="ECO:0000256" key="1">
    <source>
        <dbReference type="ARBA" id="ARBA00022723"/>
    </source>
</evidence>
<feature type="binding site" description="axial binding residue" evidence="3">
    <location>
        <position position="414"/>
    </location>
    <ligand>
        <name>heme</name>
        <dbReference type="ChEBI" id="CHEBI:30413"/>
    </ligand>
    <ligandPart>
        <name>Fe</name>
        <dbReference type="ChEBI" id="CHEBI:18248"/>
    </ligandPart>
</feature>
<keyword evidence="4" id="KW-0503">Monooxygenase</keyword>
<sequence>MAGFLVVIWGIFAFTALLMRWNAMKYRQKGLPPGTMGLPVIGETLEFLKQGPNFMRRQRARYGNFFKTHILGSPTIISLDPEVNRYILLNEGKGFLPGYPQSLLDMLGKYNIASAHGPDHRFVRGTLISLIGPTIIKDQLLLKCDEFMHSYLSNWDGKTIDIQDRTKDMILMLMLKMIANVESGPIPEAFKPEFLTLIDGTISLPLNIPGTHYYNGLKARENIISIIRKMIKERRACPSSQPDMLDSLLQIEDSNHKKISDENIIDQVITIIHSGYETVSTTTMMIIKYLHDHPKALQDLREEHLAIREQKQSSTDPINWEEYKTMRFTRAVIFETLRLAAVTNGGMRKTTSDMELNGYVVPKGWRIYLYTKELYHDPILYPEPLSFNPWRWTKDTNLEGHKYFMLFGRGGRLCAGKELALVVISIFLHYFVTKFRWEEIGECKLVEFPRVEAPNGLFIRVSNY</sequence>
<evidence type="ECO:0000256" key="5">
    <source>
        <dbReference type="SAM" id="Phobius"/>
    </source>
</evidence>
<feature type="transmembrane region" description="Helical" evidence="5">
    <location>
        <begin position="6"/>
        <end position="23"/>
    </location>
</feature>
<dbReference type="PANTHER" id="PTHR24286:SF169">
    <property type="entry name" value="CYTOCHROME P450 85A1"/>
    <property type="match status" value="1"/>
</dbReference>
<dbReference type="GO" id="GO:0010268">
    <property type="term" value="P:brassinosteroid homeostasis"/>
    <property type="evidence" value="ECO:0007669"/>
    <property type="project" value="TreeGrafter"/>
</dbReference>
<comment type="caution">
    <text evidence="6">The sequence shown here is derived from an EMBL/GenBank/DDBJ whole genome shotgun (WGS) entry which is preliminary data.</text>
</comment>
<dbReference type="InterPro" id="IPR001128">
    <property type="entry name" value="Cyt_P450"/>
</dbReference>
<dbReference type="Pfam" id="PF00067">
    <property type="entry name" value="p450"/>
    <property type="match status" value="1"/>
</dbReference>
<evidence type="ECO:0000256" key="2">
    <source>
        <dbReference type="ARBA" id="ARBA00023004"/>
    </source>
</evidence>
<evidence type="ECO:0000313" key="6">
    <source>
        <dbReference type="EMBL" id="KAK9104366.1"/>
    </source>
</evidence>
<dbReference type="GO" id="GO:0004497">
    <property type="term" value="F:monooxygenase activity"/>
    <property type="evidence" value="ECO:0007669"/>
    <property type="project" value="UniProtKB-KW"/>
</dbReference>
<dbReference type="PANTHER" id="PTHR24286">
    <property type="entry name" value="CYTOCHROME P450 26"/>
    <property type="match status" value="1"/>
</dbReference>
<dbReference type="CDD" id="cd11043">
    <property type="entry name" value="CYP90-like"/>
    <property type="match status" value="1"/>
</dbReference>
<dbReference type="PRINTS" id="PR00385">
    <property type="entry name" value="P450"/>
</dbReference>
<dbReference type="Proteomes" id="UP001419268">
    <property type="component" value="Unassembled WGS sequence"/>
</dbReference>
<comment type="similarity">
    <text evidence="4">Belongs to the cytochrome P450 family.</text>
</comment>
<keyword evidence="1 3" id="KW-0479">Metal-binding</keyword>
<protein>
    <recommendedName>
        <fullName evidence="8">Cytochrome P450 85A</fullName>
    </recommendedName>
</protein>
<keyword evidence="4" id="KW-0560">Oxidoreductase</keyword>
<keyword evidence="5" id="KW-1133">Transmembrane helix</keyword>
<dbReference type="InterPro" id="IPR017972">
    <property type="entry name" value="Cyt_P450_CS"/>
</dbReference>
<keyword evidence="5" id="KW-0472">Membrane</keyword>
<reference evidence="6 7" key="1">
    <citation type="submission" date="2024-01" db="EMBL/GenBank/DDBJ databases">
        <title>Genome assemblies of Stephania.</title>
        <authorList>
            <person name="Yang L."/>
        </authorList>
    </citation>
    <scope>NUCLEOTIDE SEQUENCE [LARGE SCALE GENOMIC DNA]</scope>
    <source>
        <strain evidence="6">JXDWG</strain>
        <tissue evidence="6">Leaf</tissue>
    </source>
</reference>
<dbReference type="PROSITE" id="PS00086">
    <property type="entry name" value="CYTOCHROME_P450"/>
    <property type="match status" value="1"/>
</dbReference>
<organism evidence="6 7">
    <name type="scientific">Stephania cephalantha</name>
    <dbReference type="NCBI Taxonomy" id="152367"/>
    <lineage>
        <taxon>Eukaryota</taxon>
        <taxon>Viridiplantae</taxon>
        <taxon>Streptophyta</taxon>
        <taxon>Embryophyta</taxon>
        <taxon>Tracheophyta</taxon>
        <taxon>Spermatophyta</taxon>
        <taxon>Magnoliopsida</taxon>
        <taxon>Ranunculales</taxon>
        <taxon>Menispermaceae</taxon>
        <taxon>Menispermoideae</taxon>
        <taxon>Cissampelideae</taxon>
        <taxon>Stephania</taxon>
    </lineage>
</organism>
<accession>A0AAP0F472</accession>
<dbReference type="SUPFAM" id="SSF48264">
    <property type="entry name" value="Cytochrome P450"/>
    <property type="match status" value="1"/>
</dbReference>
<proteinExistence type="inferred from homology"/>
<comment type="cofactor">
    <cofactor evidence="3">
        <name>heme</name>
        <dbReference type="ChEBI" id="CHEBI:30413"/>
    </cofactor>
</comment>
<keyword evidence="3 4" id="KW-0349">Heme</keyword>
<evidence type="ECO:0000256" key="4">
    <source>
        <dbReference type="RuleBase" id="RU000461"/>
    </source>
</evidence>
<evidence type="ECO:0000313" key="7">
    <source>
        <dbReference type="Proteomes" id="UP001419268"/>
    </source>
</evidence>
<dbReference type="PRINTS" id="PR00463">
    <property type="entry name" value="EP450I"/>
</dbReference>
<evidence type="ECO:0000256" key="3">
    <source>
        <dbReference type="PIRSR" id="PIRSR602401-1"/>
    </source>
</evidence>
<keyword evidence="5" id="KW-0812">Transmembrane</keyword>
<dbReference type="GO" id="GO:0016705">
    <property type="term" value="F:oxidoreductase activity, acting on paired donors, with incorporation or reduction of molecular oxygen"/>
    <property type="evidence" value="ECO:0007669"/>
    <property type="project" value="InterPro"/>
</dbReference>
<dbReference type="GO" id="GO:0005506">
    <property type="term" value="F:iron ion binding"/>
    <property type="evidence" value="ECO:0007669"/>
    <property type="project" value="InterPro"/>
</dbReference>
<gene>
    <name evidence="6" type="ORF">Scep_021210</name>
</gene>
<dbReference type="GO" id="GO:0016132">
    <property type="term" value="P:brassinosteroid biosynthetic process"/>
    <property type="evidence" value="ECO:0007669"/>
    <property type="project" value="TreeGrafter"/>
</dbReference>
<dbReference type="GO" id="GO:0016125">
    <property type="term" value="P:sterol metabolic process"/>
    <property type="evidence" value="ECO:0007669"/>
    <property type="project" value="TreeGrafter"/>
</dbReference>
<dbReference type="AlphaFoldDB" id="A0AAP0F472"/>